<comment type="function">
    <text evidence="8">Acts as a ribosome collision sensor, splitting the ribosome into its 2 subunits. Detects stalled/collided 70S ribosomes which it binds and splits by an ATP-hydrolysis driven conformational change. Acts upstream of the ribosome quality control system (RQC), a ribosome-associated complex that mediates the extraction of incompletely synthesized nascent chains from stalled ribosomes and their subsequent degradation. Probably generates substrates for RQC.</text>
</comment>
<dbReference type="AlphaFoldDB" id="A0AAE3V8G4"/>
<evidence type="ECO:0000256" key="8">
    <source>
        <dbReference type="HAMAP-Rule" id="MF_00092"/>
    </source>
</evidence>
<dbReference type="Pfam" id="PF20297">
    <property type="entry name" value="MSSS"/>
    <property type="match status" value="1"/>
</dbReference>
<feature type="binding site" evidence="8">
    <location>
        <begin position="332"/>
        <end position="339"/>
    </location>
    <ligand>
        <name>ATP</name>
        <dbReference type="ChEBI" id="CHEBI:30616"/>
    </ligand>
</feature>
<keyword evidence="6 8" id="KW-0694">RNA-binding</keyword>
<protein>
    <recommendedName>
        <fullName evidence="8">Endonuclease MutS2</fullName>
        <ecNumber evidence="8">3.1.-.-</ecNumber>
    </recommendedName>
    <alternativeName>
        <fullName evidence="8">Ribosome-associated protein quality control-upstream factor</fullName>
        <shortName evidence="8">RQC-upstream factor</shortName>
        <shortName evidence="8">RqcU</shortName>
        <ecNumber evidence="8">3.6.4.-</ecNumber>
    </alternativeName>
</protein>
<dbReference type="Gene3D" id="3.40.50.300">
    <property type="entry name" value="P-loop containing nucleotide triphosphate hydrolases"/>
    <property type="match status" value="1"/>
</dbReference>
<keyword evidence="4 8" id="KW-0378">Hydrolase</keyword>
<dbReference type="GO" id="GO:0140664">
    <property type="term" value="F:ATP-dependent DNA damage sensor activity"/>
    <property type="evidence" value="ECO:0007669"/>
    <property type="project" value="InterPro"/>
</dbReference>
<evidence type="ECO:0000256" key="1">
    <source>
        <dbReference type="ARBA" id="ARBA00022722"/>
    </source>
</evidence>
<dbReference type="InterPro" id="IPR046893">
    <property type="entry name" value="MSSS"/>
</dbReference>
<keyword evidence="2 8" id="KW-0699">rRNA-binding</keyword>
<dbReference type="GO" id="GO:0006298">
    <property type="term" value="P:mismatch repair"/>
    <property type="evidence" value="ECO:0007669"/>
    <property type="project" value="InterPro"/>
</dbReference>
<dbReference type="SMART" id="SM00534">
    <property type="entry name" value="MUTSac"/>
    <property type="match status" value="1"/>
</dbReference>
<evidence type="ECO:0000256" key="6">
    <source>
        <dbReference type="ARBA" id="ARBA00022884"/>
    </source>
</evidence>
<name>A0AAE3V8G4_9FIRM</name>
<dbReference type="Proteomes" id="UP001241537">
    <property type="component" value="Unassembled WGS sequence"/>
</dbReference>
<comment type="subunit">
    <text evidence="8">Homodimer. Binds to stalled ribosomes, contacting rRNA.</text>
</comment>
<dbReference type="NCBIfam" id="TIGR01069">
    <property type="entry name" value="mutS2"/>
    <property type="match status" value="1"/>
</dbReference>
<evidence type="ECO:0000256" key="5">
    <source>
        <dbReference type="ARBA" id="ARBA00022840"/>
    </source>
</evidence>
<comment type="similarity">
    <text evidence="8">Belongs to the DNA mismatch repair MutS family. MutS2 subfamily.</text>
</comment>
<keyword evidence="3 8" id="KW-0547">Nucleotide-binding</keyword>
<dbReference type="GO" id="GO:0016887">
    <property type="term" value="F:ATP hydrolysis activity"/>
    <property type="evidence" value="ECO:0007669"/>
    <property type="project" value="InterPro"/>
</dbReference>
<dbReference type="CDD" id="cd03280">
    <property type="entry name" value="ABC_MutS2"/>
    <property type="match status" value="1"/>
</dbReference>
<dbReference type="InterPro" id="IPR045076">
    <property type="entry name" value="MutS"/>
</dbReference>
<reference evidence="11" key="1">
    <citation type="submission" date="2023-07" db="EMBL/GenBank/DDBJ databases">
        <title>Genomic Encyclopedia of Type Strains, Phase IV (KMG-IV): sequencing the most valuable type-strain genomes for metagenomic binning, comparative biology and taxonomic classification.</title>
        <authorList>
            <person name="Goeker M."/>
        </authorList>
    </citation>
    <scope>NUCLEOTIDE SEQUENCE</scope>
    <source>
        <strain evidence="11">DSM 19659</strain>
    </source>
</reference>
<dbReference type="InterPro" id="IPR036187">
    <property type="entry name" value="DNA_mismatch_repair_MutS_sf"/>
</dbReference>
<dbReference type="InterPro" id="IPR002625">
    <property type="entry name" value="Smr_dom"/>
</dbReference>
<evidence type="ECO:0000256" key="4">
    <source>
        <dbReference type="ARBA" id="ARBA00022801"/>
    </source>
</evidence>
<dbReference type="Pfam" id="PF01713">
    <property type="entry name" value="Smr"/>
    <property type="match status" value="1"/>
</dbReference>
<comment type="function">
    <text evidence="8">Endonuclease that is involved in the suppression of homologous recombination and thus may have a key role in the control of bacterial genetic diversity.</text>
</comment>
<keyword evidence="7 8" id="KW-0238">DNA-binding</keyword>
<dbReference type="PANTHER" id="PTHR48466">
    <property type="entry name" value="OS10G0509000 PROTEIN-RELATED"/>
    <property type="match status" value="1"/>
</dbReference>
<dbReference type="SUPFAM" id="SSF160443">
    <property type="entry name" value="SMR domain-like"/>
    <property type="match status" value="1"/>
</dbReference>
<dbReference type="PIRSF" id="PIRSF005814">
    <property type="entry name" value="MutS_YshD"/>
    <property type="match status" value="1"/>
</dbReference>
<keyword evidence="8" id="KW-0255">Endonuclease</keyword>
<dbReference type="EC" id="3.6.4.-" evidence="8"/>
<dbReference type="GO" id="GO:0005524">
    <property type="term" value="F:ATP binding"/>
    <property type="evidence" value="ECO:0007669"/>
    <property type="project" value="UniProtKB-UniRule"/>
</dbReference>
<dbReference type="CDD" id="cd06503">
    <property type="entry name" value="ATP-synt_Fo_b"/>
    <property type="match status" value="1"/>
</dbReference>
<evidence type="ECO:0000313" key="12">
    <source>
        <dbReference type="Proteomes" id="UP001241537"/>
    </source>
</evidence>
<proteinExistence type="inferred from homology"/>
<sequence length="793" mass="88050">MNTKALRILEYEKITELLSACATSAPGRALCASLLPSTDIAEITAAQRETSDACARIRMKGPVSFGEAREISPSLMRLTVGASLSIAELLHIGSLLRGVARVRRYGVHDDPEQEPDSIEADFCALEPLSQEARELNRCILSEDMVADDASSELSRIRRQLRTVDERMHAELNAALNQYRSYLMDSVITMRNGSYCLAVKSEYKTKVPGVIHDQSSTGSTIFIEPMAAIRMNNERRELELKEQREIAEVLRHLSLLLAPHSAVIRENLRLMARLDFIFAKAKLSAQLSGTEPSFNTRGFLEIKDGRHPLIPRDQVVPISVRLGDTFDLLVITGPNTGGKTVSLKTVGLFTLMGQAGLHIPAFQGSSLAVFDDVFADIGDEQSIEQSLSTFSGHMKNVVEILQKADSRSLCLFDELGAGTDPTEGAALAISILSFLHGMKTRTVATTHYSELKVYALSTPGVENASCEFDVETLRPTYRILIGVPGKSNAFAISKKLGLPDYIIEDAKTHIERNDAAFEDLLTKLETDRSTIERERLEIDSYRREIESLKARYEKQDETLDERREKYLRKAKEEAERILSEAKETADDSIRRINRLTSDAGLMRELEKERSRLRENLKKVEKTDSLRPAKRPEKTKSEKPLKLKLGDSVRIISMNHSAIVSSLPDKNGKLFVRMGILRTQVSVDDLIPLEEESSGSTKGRQSSGSFAPGFSKAASISPEINLIGLNVDEATAKLDKYLDDALLAHLNSVRVIHGRGTGALKKGIHSWLRKQSYIKSYKQAEYDDGGDAITVVTFK</sequence>
<dbReference type="RefSeq" id="WP_307252103.1">
    <property type="nucleotide sequence ID" value="NZ_JAUSTO010000001.1"/>
</dbReference>
<dbReference type="GO" id="GO:0045910">
    <property type="term" value="P:negative regulation of DNA recombination"/>
    <property type="evidence" value="ECO:0007669"/>
    <property type="project" value="InterPro"/>
</dbReference>
<dbReference type="GO" id="GO:0004519">
    <property type="term" value="F:endonuclease activity"/>
    <property type="evidence" value="ECO:0007669"/>
    <property type="project" value="UniProtKB-UniRule"/>
</dbReference>
<keyword evidence="5 8" id="KW-0067">ATP-binding</keyword>
<evidence type="ECO:0000256" key="7">
    <source>
        <dbReference type="ARBA" id="ARBA00023125"/>
    </source>
</evidence>
<dbReference type="InterPro" id="IPR005747">
    <property type="entry name" value="MutS2"/>
</dbReference>
<dbReference type="PROSITE" id="PS50828">
    <property type="entry name" value="SMR"/>
    <property type="match status" value="1"/>
</dbReference>
<dbReference type="GO" id="GO:0072344">
    <property type="term" value="P:rescue of stalled ribosome"/>
    <property type="evidence" value="ECO:0007669"/>
    <property type="project" value="UniProtKB-UniRule"/>
</dbReference>
<evidence type="ECO:0000313" key="11">
    <source>
        <dbReference type="EMBL" id="MDQ0151530.1"/>
    </source>
</evidence>
<dbReference type="EMBL" id="JAUSTO010000001">
    <property type="protein sequence ID" value="MDQ0151530.1"/>
    <property type="molecule type" value="Genomic_DNA"/>
</dbReference>
<dbReference type="GO" id="GO:0043023">
    <property type="term" value="F:ribosomal large subunit binding"/>
    <property type="evidence" value="ECO:0007669"/>
    <property type="project" value="UniProtKB-UniRule"/>
</dbReference>
<dbReference type="EC" id="3.1.-.-" evidence="8"/>
<keyword evidence="12" id="KW-1185">Reference proteome</keyword>
<gene>
    <name evidence="8" type="primary">mutS2</name>
    <name evidence="8" type="synonym">rqcU</name>
    <name evidence="11" type="ORF">J2S20_000204</name>
</gene>
<evidence type="ECO:0000259" key="10">
    <source>
        <dbReference type="PROSITE" id="PS50828"/>
    </source>
</evidence>
<dbReference type="SUPFAM" id="SSF48334">
    <property type="entry name" value="DNA repair protein MutS, domain III"/>
    <property type="match status" value="1"/>
</dbReference>
<dbReference type="GO" id="GO:0019843">
    <property type="term" value="F:rRNA binding"/>
    <property type="evidence" value="ECO:0007669"/>
    <property type="project" value="UniProtKB-UniRule"/>
</dbReference>
<comment type="caution">
    <text evidence="11">The sequence shown here is derived from an EMBL/GenBank/DDBJ whole genome shotgun (WGS) entry which is preliminary data.</text>
</comment>
<feature type="region of interest" description="Disordered" evidence="9">
    <location>
        <begin position="613"/>
        <end position="638"/>
    </location>
</feature>
<organism evidence="11 12">
    <name type="scientific">Moryella indoligenes</name>
    <dbReference type="NCBI Taxonomy" id="371674"/>
    <lineage>
        <taxon>Bacteria</taxon>
        <taxon>Bacillati</taxon>
        <taxon>Bacillota</taxon>
        <taxon>Clostridia</taxon>
        <taxon>Lachnospirales</taxon>
        <taxon>Lachnospiraceae</taxon>
        <taxon>Moryella</taxon>
    </lineage>
</organism>
<dbReference type="HAMAP" id="MF_00092">
    <property type="entry name" value="MutS2"/>
    <property type="match status" value="1"/>
</dbReference>
<keyword evidence="1 8" id="KW-0540">Nuclease</keyword>
<evidence type="ECO:0000256" key="3">
    <source>
        <dbReference type="ARBA" id="ARBA00022741"/>
    </source>
</evidence>
<dbReference type="PROSITE" id="PS00486">
    <property type="entry name" value="DNA_MISMATCH_REPAIR_2"/>
    <property type="match status" value="1"/>
</dbReference>
<dbReference type="SMART" id="SM00533">
    <property type="entry name" value="MUTSd"/>
    <property type="match status" value="1"/>
</dbReference>
<evidence type="ECO:0000256" key="9">
    <source>
        <dbReference type="SAM" id="MobiDB-lite"/>
    </source>
</evidence>
<dbReference type="InterPro" id="IPR027417">
    <property type="entry name" value="P-loop_NTPase"/>
</dbReference>
<feature type="domain" description="Smr" evidence="10">
    <location>
        <begin position="718"/>
        <end position="793"/>
    </location>
</feature>
<dbReference type="Gene3D" id="3.30.1370.110">
    <property type="match status" value="1"/>
</dbReference>
<dbReference type="SMART" id="SM00463">
    <property type="entry name" value="SMR"/>
    <property type="match status" value="1"/>
</dbReference>
<dbReference type="GO" id="GO:0030983">
    <property type="term" value="F:mismatched DNA binding"/>
    <property type="evidence" value="ECO:0007669"/>
    <property type="project" value="InterPro"/>
</dbReference>
<dbReference type="InterPro" id="IPR036063">
    <property type="entry name" value="Smr_dom_sf"/>
</dbReference>
<dbReference type="InterPro" id="IPR000432">
    <property type="entry name" value="DNA_mismatch_repair_MutS_C"/>
</dbReference>
<dbReference type="SUPFAM" id="SSF52540">
    <property type="entry name" value="P-loop containing nucleoside triphosphate hydrolases"/>
    <property type="match status" value="1"/>
</dbReference>
<dbReference type="PANTHER" id="PTHR48466:SF2">
    <property type="entry name" value="OS10G0509000 PROTEIN"/>
    <property type="match status" value="1"/>
</dbReference>
<evidence type="ECO:0000256" key="2">
    <source>
        <dbReference type="ARBA" id="ARBA00022730"/>
    </source>
</evidence>
<dbReference type="FunFam" id="3.40.50.300:FF:000830">
    <property type="entry name" value="Endonuclease MutS2"/>
    <property type="match status" value="1"/>
</dbReference>
<dbReference type="Pfam" id="PF00488">
    <property type="entry name" value="MutS_V"/>
    <property type="match status" value="1"/>
</dbReference>
<accession>A0AAE3V8G4</accession>
<dbReference type="InterPro" id="IPR007696">
    <property type="entry name" value="DNA_mismatch_repair_MutS_core"/>
</dbReference>